<evidence type="ECO:0000256" key="4">
    <source>
        <dbReference type="SAM" id="MobiDB-lite"/>
    </source>
</evidence>
<feature type="domain" description="Zinc finger PHD-type" evidence="5">
    <location>
        <begin position="187"/>
        <end position="237"/>
    </location>
</feature>
<gene>
    <name evidence="6" type="ORF">PT974_09032</name>
</gene>
<reference evidence="6 7" key="1">
    <citation type="submission" date="2024-01" db="EMBL/GenBank/DDBJ databases">
        <title>Complete genome of Cladobotryum mycophilum ATHUM6906.</title>
        <authorList>
            <person name="Christinaki A.C."/>
            <person name="Myridakis A.I."/>
            <person name="Kouvelis V.N."/>
        </authorList>
    </citation>
    <scope>NUCLEOTIDE SEQUENCE [LARGE SCALE GENOMIC DNA]</scope>
    <source>
        <strain evidence="6 7">ATHUM6906</strain>
    </source>
</reference>
<evidence type="ECO:0000256" key="3">
    <source>
        <dbReference type="ARBA" id="ARBA00022833"/>
    </source>
</evidence>
<dbReference type="InterPro" id="IPR011011">
    <property type="entry name" value="Znf_FYVE_PHD"/>
</dbReference>
<dbReference type="Proteomes" id="UP001338125">
    <property type="component" value="Unassembled WGS sequence"/>
</dbReference>
<dbReference type="SUPFAM" id="SSF57903">
    <property type="entry name" value="FYVE/PHD zinc finger"/>
    <property type="match status" value="1"/>
</dbReference>
<keyword evidence="2" id="KW-0863">Zinc-finger</keyword>
<keyword evidence="1" id="KW-0479">Metal-binding</keyword>
<dbReference type="InterPro" id="IPR001965">
    <property type="entry name" value="Znf_PHD"/>
</dbReference>
<dbReference type="EMBL" id="JAVFKD010000014">
    <property type="protein sequence ID" value="KAK5990762.1"/>
    <property type="molecule type" value="Genomic_DNA"/>
</dbReference>
<evidence type="ECO:0000313" key="6">
    <source>
        <dbReference type="EMBL" id="KAK5990762.1"/>
    </source>
</evidence>
<keyword evidence="3" id="KW-0862">Zinc</keyword>
<organism evidence="6 7">
    <name type="scientific">Cladobotryum mycophilum</name>
    <dbReference type="NCBI Taxonomy" id="491253"/>
    <lineage>
        <taxon>Eukaryota</taxon>
        <taxon>Fungi</taxon>
        <taxon>Dikarya</taxon>
        <taxon>Ascomycota</taxon>
        <taxon>Pezizomycotina</taxon>
        <taxon>Sordariomycetes</taxon>
        <taxon>Hypocreomycetidae</taxon>
        <taxon>Hypocreales</taxon>
        <taxon>Hypocreaceae</taxon>
        <taxon>Cladobotryum</taxon>
    </lineage>
</organism>
<dbReference type="SMART" id="SM00249">
    <property type="entry name" value="PHD"/>
    <property type="match status" value="1"/>
</dbReference>
<evidence type="ECO:0000256" key="1">
    <source>
        <dbReference type="ARBA" id="ARBA00022723"/>
    </source>
</evidence>
<name>A0ABR0SF07_9HYPO</name>
<dbReference type="Gene3D" id="3.30.40.10">
    <property type="entry name" value="Zinc/RING finger domain, C3HC4 (zinc finger)"/>
    <property type="match status" value="1"/>
</dbReference>
<dbReference type="InterPro" id="IPR013083">
    <property type="entry name" value="Znf_RING/FYVE/PHD"/>
</dbReference>
<protein>
    <recommendedName>
        <fullName evidence="5">Zinc finger PHD-type domain-containing protein</fullName>
    </recommendedName>
</protein>
<feature type="compositionally biased region" description="Basic residues" evidence="4">
    <location>
        <begin position="352"/>
        <end position="371"/>
    </location>
</feature>
<keyword evidence="7" id="KW-1185">Reference proteome</keyword>
<feature type="region of interest" description="Disordered" evidence="4">
    <location>
        <begin position="82"/>
        <end position="110"/>
    </location>
</feature>
<evidence type="ECO:0000256" key="2">
    <source>
        <dbReference type="ARBA" id="ARBA00022771"/>
    </source>
</evidence>
<feature type="region of interest" description="Disordered" evidence="4">
    <location>
        <begin position="347"/>
        <end position="372"/>
    </location>
</feature>
<evidence type="ECO:0000259" key="5">
    <source>
        <dbReference type="SMART" id="SM00249"/>
    </source>
</evidence>
<evidence type="ECO:0000313" key="7">
    <source>
        <dbReference type="Proteomes" id="UP001338125"/>
    </source>
</evidence>
<accession>A0ABR0SF07</accession>
<proteinExistence type="predicted"/>
<sequence>MAEESAAAAAATDVLMGLGDEDIYVGDMEASSNLDVGLSDTTETAAKMSIVAEPDTRFSYTPQFSTTQSLILRLMKNGSTSPISPILDRPASAPPLNHEHQSNTSTGLPRCLSETLSMPIPSQQRPISAAARIGAASSYYHGLKRKRDQEPAGVDFTQDTISFPIPPPKLAPPPPALLPSAANEIRICFKCRLDTSAPQNIIISCCVCVKSWHQQCALPAIPEELATTSAFLCVDCIGSRGNDDSAYEIMNPQIRSEVEILRARNLAALPDGIFPAKAALVGFPAGQASDSALTEYFYGKKKTDLLNILSFCDQLKSQLLVDLLVSVSRKHPDLPIFDSPDWNAAASGTAPAKHKHQHLVSRPAGKPRHGHTVLDGKIRHKHKSTRKIVKVTSVVETDEIVYEDNRDSLPPTWPKAGGIVCETCGRGSG</sequence>
<comment type="caution">
    <text evidence="6">The sequence shown here is derived from an EMBL/GenBank/DDBJ whole genome shotgun (WGS) entry which is preliminary data.</text>
</comment>